<accession>A0A381UI45</accession>
<dbReference type="SMART" id="SM00893">
    <property type="entry name" value="ETF"/>
    <property type="match status" value="1"/>
</dbReference>
<reference evidence="3" key="1">
    <citation type="submission" date="2018-05" db="EMBL/GenBank/DDBJ databases">
        <authorList>
            <person name="Lanie J.A."/>
            <person name="Ng W.-L."/>
            <person name="Kazmierczak K.M."/>
            <person name="Andrzejewski T.M."/>
            <person name="Davidsen T.M."/>
            <person name="Wayne K.J."/>
            <person name="Tettelin H."/>
            <person name="Glass J.I."/>
            <person name="Rusch D."/>
            <person name="Podicherti R."/>
            <person name="Tsui H.-C.T."/>
            <person name="Winkler M.E."/>
        </authorList>
    </citation>
    <scope>NUCLEOTIDE SEQUENCE</scope>
</reference>
<comment type="similarity">
    <text evidence="1">Belongs to the ETF alpha-subunit/FixB family.</text>
</comment>
<dbReference type="SUPFAM" id="SSF52467">
    <property type="entry name" value="DHS-like NAD/FAD-binding domain"/>
    <property type="match status" value="1"/>
</dbReference>
<dbReference type="GO" id="GO:0050660">
    <property type="term" value="F:flavin adenine dinucleotide binding"/>
    <property type="evidence" value="ECO:0007669"/>
    <property type="project" value="InterPro"/>
</dbReference>
<sequence length="330" mass="34593">MTEILILAELEGGVLHSTAGELLSAGRKLGDELGADVSAALLGESTDEATRDAILLGADHVYTAFHPTLTEGLADGQVAALEQICAETSPIAVLTAKTPLGRSVGPRLAYRLGSGVAQDCMDVTGDNTTGRITVTRPVYGGNAMARFTFADKNPQVVVLRVKAFEPLEPNPERSGEVRSIEVTIDDTQIKSKLVETVKEELEGVKLEDAGVIIGGGRGLGGPEPFEQLEELAKLFNGAVGASRAVCDAGWLDHSYQIGLTGKTVTPDIYVTVGISGASQHMAGCSASKNIIAINKDGDANIFKEASFGVVGDWEKVLPSFTATIRELLSS</sequence>
<evidence type="ECO:0000313" key="3">
    <source>
        <dbReference type="EMBL" id="SVA27644.1"/>
    </source>
</evidence>
<proteinExistence type="inferred from homology"/>
<dbReference type="InterPro" id="IPR014730">
    <property type="entry name" value="ETF_a/b_N"/>
</dbReference>
<dbReference type="GO" id="GO:0033539">
    <property type="term" value="P:fatty acid beta-oxidation using acyl-CoA dehydrogenase"/>
    <property type="evidence" value="ECO:0007669"/>
    <property type="project" value="TreeGrafter"/>
</dbReference>
<dbReference type="EMBL" id="UINC01006456">
    <property type="protein sequence ID" value="SVA27644.1"/>
    <property type="molecule type" value="Genomic_DNA"/>
</dbReference>
<dbReference type="Pfam" id="PF01012">
    <property type="entry name" value="ETF"/>
    <property type="match status" value="1"/>
</dbReference>
<dbReference type="InterPro" id="IPR001308">
    <property type="entry name" value="ETF_a/FixB"/>
</dbReference>
<gene>
    <name evidence="3" type="ORF">METZ01_LOCUS80498</name>
</gene>
<dbReference type="SUPFAM" id="SSF52402">
    <property type="entry name" value="Adenine nucleotide alpha hydrolases-like"/>
    <property type="match status" value="1"/>
</dbReference>
<evidence type="ECO:0000256" key="1">
    <source>
        <dbReference type="ARBA" id="ARBA00005817"/>
    </source>
</evidence>
<dbReference type="Gene3D" id="3.40.50.1220">
    <property type="entry name" value="TPP-binding domain"/>
    <property type="match status" value="1"/>
</dbReference>
<organism evidence="3">
    <name type="scientific">marine metagenome</name>
    <dbReference type="NCBI Taxonomy" id="408172"/>
    <lineage>
        <taxon>unclassified sequences</taxon>
        <taxon>metagenomes</taxon>
        <taxon>ecological metagenomes</taxon>
    </lineage>
</organism>
<dbReference type="InterPro" id="IPR014729">
    <property type="entry name" value="Rossmann-like_a/b/a_fold"/>
</dbReference>
<dbReference type="PANTHER" id="PTHR43153">
    <property type="entry name" value="ELECTRON TRANSFER FLAVOPROTEIN ALPHA"/>
    <property type="match status" value="1"/>
</dbReference>
<feature type="domain" description="Electron transfer flavoprotein alpha/beta-subunit N-terminal" evidence="2">
    <location>
        <begin position="4"/>
        <end position="197"/>
    </location>
</feature>
<dbReference type="GO" id="GO:0009055">
    <property type="term" value="F:electron transfer activity"/>
    <property type="evidence" value="ECO:0007669"/>
    <property type="project" value="InterPro"/>
</dbReference>
<dbReference type="Pfam" id="PF00766">
    <property type="entry name" value="ETF_alpha"/>
    <property type="match status" value="1"/>
</dbReference>
<dbReference type="CDD" id="cd01715">
    <property type="entry name" value="ETF_alpha"/>
    <property type="match status" value="1"/>
</dbReference>
<dbReference type="PIRSF" id="PIRSF000089">
    <property type="entry name" value="Electra_flavoP_a"/>
    <property type="match status" value="1"/>
</dbReference>
<dbReference type="PANTHER" id="PTHR43153:SF1">
    <property type="entry name" value="ELECTRON TRANSFER FLAVOPROTEIN SUBUNIT ALPHA, MITOCHONDRIAL"/>
    <property type="match status" value="1"/>
</dbReference>
<protein>
    <recommendedName>
        <fullName evidence="2">Electron transfer flavoprotein alpha/beta-subunit N-terminal domain-containing protein</fullName>
    </recommendedName>
</protein>
<dbReference type="InterPro" id="IPR033947">
    <property type="entry name" value="ETF_alpha_N"/>
</dbReference>
<name>A0A381UI45_9ZZZZ</name>
<dbReference type="InterPro" id="IPR029035">
    <property type="entry name" value="DHS-like_NAD/FAD-binding_dom"/>
</dbReference>
<dbReference type="Gene3D" id="3.40.50.620">
    <property type="entry name" value="HUPs"/>
    <property type="match status" value="1"/>
</dbReference>
<evidence type="ECO:0000259" key="2">
    <source>
        <dbReference type="SMART" id="SM00893"/>
    </source>
</evidence>
<dbReference type="InterPro" id="IPR014731">
    <property type="entry name" value="ETF_asu_C"/>
</dbReference>
<dbReference type="AlphaFoldDB" id="A0A381UI45"/>